<dbReference type="EMBL" id="CP034726">
    <property type="protein sequence ID" value="QBP19017.1"/>
    <property type="molecule type" value="Genomic_DNA"/>
</dbReference>
<dbReference type="HAMAP" id="MF_02073">
    <property type="entry name" value="Putrescine_transp"/>
    <property type="match status" value="1"/>
</dbReference>
<dbReference type="NCBIfam" id="NF007938">
    <property type="entry name" value="PRK10655.1"/>
    <property type="match status" value="1"/>
</dbReference>
<keyword evidence="8" id="KW-1185">Reference proteome</keyword>
<evidence type="ECO:0000256" key="1">
    <source>
        <dbReference type="ARBA" id="ARBA00004651"/>
    </source>
</evidence>
<comment type="subcellular location">
    <subcellularLocation>
        <location evidence="1 6">Cell membrane</location>
        <topology evidence="1 6">Multi-pass membrane protein</topology>
    </subcellularLocation>
</comment>
<evidence type="ECO:0000313" key="8">
    <source>
        <dbReference type="Proteomes" id="UP000294321"/>
    </source>
</evidence>
<feature type="transmembrane region" description="Helical" evidence="6">
    <location>
        <begin position="141"/>
        <end position="164"/>
    </location>
</feature>
<keyword evidence="5 6" id="KW-0472">Membrane</keyword>
<proteinExistence type="inferred from homology"/>
<name>A0A4P6ZN06_9LACO</name>
<dbReference type="Gene3D" id="1.20.1740.10">
    <property type="entry name" value="Amino acid/polyamine transporter I"/>
    <property type="match status" value="1"/>
</dbReference>
<dbReference type="KEGG" id="lji:ELX58_04465"/>
<dbReference type="NCBIfam" id="TIGR04299">
    <property type="entry name" value="antiport_PotE"/>
    <property type="match status" value="1"/>
</dbReference>
<feature type="transmembrane region" description="Helical" evidence="6">
    <location>
        <begin position="378"/>
        <end position="395"/>
    </location>
</feature>
<evidence type="ECO:0000256" key="2">
    <source>
        <dbReference type="ARBA" id="ARBA00022475"/>
    </source>
</evidence>
<dbReference type="OrthoDB" id="9762947at2"/>
<feature type="transmembrane region" description="Helical" evidence="6">
    <location>
        <begin position="6"/>
        <end position="27"/>
    </location>
</feature>
<dbReference type="PIRSF" id="PIRSF006060">
    <property type="entry name" value="AA_transporter"/>
    <property type="match status" value="1"/>
</dbReference>
<sequence>MNVFQLTVVTIINMMGSGIVLLPANLAEVGTISVLSWVITFAGAMALAYAFSKAGLYTTNQDGMGGYAQYAYGKSGAFLANYTYGISLLIADAAIAISVMGYIAVLFNWHLDPLQIALGTIALLWFGTVLNFGGARMTGDLSIFNILGIIVPIVVLSIVGWFYFSSARFIGAWDPHNYSIFKGVSKSIPITLWGFMGLETAPANMNVAKHPKHDVPIAVVCGTIGSAILYVASTNVIMGITPLGKLANSNAPFGLVFSEMFSPIVGKIVMAVMIISCFGSLLDGQCTIADVFKASSYAGYFPKIFRETIRNGSPIIGMFITTGLQTLLALMTISPTLSRQFSILVNLAVVTNVVPYILSMGTLNSMQIIERAPIRKRTFTNAIAFIASMYCLYALYTTGPVALMCGALVTFAGWPLYGLISHRFVNLY</sequence>
<keyword evidence="6" id="KW-0813">Transport</keyword>
<feature type="transmembrane region" description="Helical" evidence="6">
    <location>
        <begin position="34"/>
        <end position="52"/>
    </location>
</feature>
<evidence type="ECO:0000256" key="6">
    <source>
        <dbReference type="HAMAP-Rule" id="MF_02073"/>
    </source>
</evidence>
<dbReference type="Proteomes" id="UP000294321">
    <property type="component" value="Chromosome"/>
</dbReference>
<gene>
    <name evidence="7" type="primary">potE</name>
    <name evidence="7" type="ORF">ELX58_04465</name>
</gene>
<evidence type="ECO:0000256" key="3">
    <source>
        <dbReference type="ARBA" id="ARBA00022692"/>
    </source>
</evidence>
<evidence type="ECO:0000256" key="5">
    <source>
        <dbReference type="ARBA" id="ARBA00023136"/>
    </source>
</evidence>
<dbReference type="Pfam" id="PF13520">
    <property type="entry name" value="AA_permease_2"/>
    <property type="match status" value="1"/>
</dbReference>
<feature type="transmembrane region" description="Helical" evidence="6">
    <location>
        <begin position="340"/>
        <end position="358"/>
    </location>
</feature>
<dbReference type="InterPro" id="IPR002293">
    <property type="entry name" value="AA/rel_permease1"/>
</dbReference>
<accession>A0A4P6ZN06</accession>
<dbReference type="InterPro" id="IPR050367">
    <property type="entry name" value="APC_superfamily"/>
</dbReference>
<dbReference type="AlphaFoldDB" id="A0A4P6ZN06"/>
<comment type="caution">
    <text evidence="6">Lacks conserved residue(s) required for the propagation of feature annotation.</text>
</comment>
<keyword evidence="4 6" id="KW-1133">Transmembrane helix</keyword>
<keyword evidence="2 6" id="KW-1003">Cell membrane</keyword>
<dbReference type="PANTHER" id="PTHR42770">
    <property type="entry name" value="AMINO ACID TRANSPORTER-RELATED"/>
    <property type="match status" value="1"/>
</dbReference>
<feature type="transmembrane region" description="Helical" evidence="6">
    <location>
        <begin position="401"/>
        <end position="420"/>
    </location>
</feature>
<feature type="transmembrane region" description="Helical" evidence="6">
    <location>
        <begin position="82"/>
        <end position="109"/>
    </location>
</feature>
<dbReference type="InterPro" id="IPR027566">
    <property type="entry name" value="Symport/antiport_PotE"/>
</dbReference>
<comment type="similarity">
    <text evidence="6">Belongs to the amino acid-polyamine-organocation (APC) superfamily. Basic amino acid/polyamine antiporter (APA) (TC 2.A.3.2) family.</text>
</comment>
<feature type="transmembrane region" description="Helical" evidence="6">
    <location>
        <begin position="260"/>
        <end position="282"/>
    </location>
</feature>
<dbReference type="PANTHER" id="PTHR42770:SF6">
    <property type="entry name" value="PUTRESCINE TRANSPORTER POTE"/>
    <property type="match status" value="1"/>
</dbReference>
<dbReference type="GO" id="GO:0005886">
    <property type="term" value="C:plasma membrane"/>
    <property type="evidence" value="ECO:0007669"/>
    <property type="project" value="UniProtKB-SubCell"/>
</dbReference>
<reference evidence="8" key="1">
    <citation type="submission" date="2018-12" db="EMBL/GenBank/DDBJ databases">
        <title>A new species of lactobacillus.</title>
        <authorList>
            <person name="Jian Y."/>
            <person name="Xin L."/>
            <person name="Hong Z.J."/>
            <person name="Ming L.Z."/>
            <person name="Hong X.Z."/>
        </authorList>
    </citation>
    <scope>NUCLEOTIDE SEQUENCE [LARGE SCALE GENOMIC DNA]</scope>
    <source>
        <strain evidence="8">HSLZ-75</strain>
    </source>
</reference>
<feature type="transmembrane region" description="Helical" evidence="6">
    <location>
        <begin position="116"/>
        <end position="135"/>
    </location>
</feature>
<feature type="transmembrane region" description="Helical" evidence="6">
    <location>
        <begin position="215"/>
        <end position="240"/>
    </location>
</feature>
<feature type="transmembrane region" description="Helical" evidence="6">
    <location>
        <begin position="315"/>
        <end position="334"/>
    </location>
</feature>
<evidence type="ECO:0000256" key="4">
    <source>
        <dbReference type="ARBA" id="ARBA00022989"/>
    </source>
</evidence>
<keyword evidence="3 6" id="KW-0812">Transmembrane</keyword>
<dbReference type="GO" id="GO:0015496">
    <property type="term" value="F:putrescine:ornithine antiporter activity"/>
    <property type="evidence" value="ECO:0007669"/>
    <property type="project" value="InterPro"/>
</dbReference>
<evidence type="ECO:0000313" key="7">
    <source>
        <dbReference type="EMBL" id="QBP19017.1"/>
    </source>
</evidence>
<protein>
    <recommendedName>
        <fullName evidence="6">Putrescine transporter</fullName>
    </recommendedName>
</protein>
<organism evidence="7 8">
    <name type="scientific">Acetilactobacillus jinshanensis</name>
    <dbReference type="NCBI Taxonomy" id="1720083"/>
    <lineage>
        <taxon>Bacteria</taxon>
        <taxon>Bacillati</taxon>
        <taxon>Bacillota</taxon>
        <taxon>Bacilli</taxon>
        <taxon>Lactobacillales</taxon>
        <taxon>Lactobacillaceae</taxon>
        <taxon>Acetilactobacillus</taxon>
    </lineage>
</organism>